<feature type="chain" id="PRO_5039476618" description="LppU protein" evidence="2">
    <location>
        <begin position="25"/>
        <end position="199"/>
    </location>
</feature>
<reference evidence="3 4" key="1">
    <citation type="submission" date="2018-07" db="EMBL/GenBank/DDBJ databases">
        <title>Genomic Encyclopedia of Type Strains, Phase IV (KMG-IV): sequencing the most valuable type-strain genomes for metagenomic binning, comparative biology and taxonomic classification.</title>
        <authorList>
            <person name="Goeker M."/>
        </authorList>
    </citation>
    <scope>NUCLEOTIDE SEQUENCE [LARGE SCALE GENOMIC DNA]</scope>
    <source>
        <strain evidence="3 4">DSM 44952</strain>
    </source>
</reference>
<dbReference type="EMBL" id="QQAZ01000008">
    <property type="protein sequence ID" value="RDI48274.1"/>
    <property type="molecule type" value="Genomic_DNA"/>
</dbReference>
<dbReference type="AlphaFoldDB" id="A0A370H022"/>
<feature type="signal peptide" evidence="2">
    <location>
        <begin position="1"/>
        <end position="24"/>
    </location>
</feature>
<accession>A0A370H022</accession>
<dbReference type="PROSITE" id="PS51257">
    <property type="entry name" value="PROKAR_LIPOPROTEIN"/>
    <property type="match status" value="1"/>
</dbReference>
<organism evidence="3 4">
    <name type="scientific">Nocardia mexicana</name>
    <dbReference type="NCBI Taxonomy" id="279262"/>
    <lineage>
        <taxon>Bacteria</taxon>
        <taxon>Bacillati</taxon>
        <taxon>Actinomycetota</taxon>
        <taxon>Actinomycetes</taxon>
        <taxon>Mycobacteriales</taxon>
        <taxon>Nocardiaceae</taxon>
        <taxon>Nocardia</taxon>
    </lineage>
</organism>
<dbReference type="STRING" id="1210089.GCA_001613165_05927"/>
<protein>
    <recommendedName>
        <fullName evidence="5">LppU protein</fullName>
    </recommendedName>
</protein>
<evidence type="ECO:0000256" key="2">
    <source>
        <dbReference type="SAM" id="SignalP"/>
    </source>
</evidence>
<sequence>MSRALIPVRIVLPALAIAAVTGLAACGSTVSGTPRAAHSGPAAAGATTTSAPTSGKARPTTPTTGGSVDFRAEVGDCVTLGGTNQDATIEKAGCGSPESNYRVVGKAPTSDQCVSDADSVYYESRRGKETGALCLDRDWVVGGCMDIAGDDAKRVDCAGSAVEGVRVLRILQNTDAIDACHSDGFVYDQRRFVVCVQDM</sequence>
<evidence type="ECO:0000256" key="1">
    <source>
        <dbReference type="SAM" id="MobiDB-lite"/>
    </source>
</evidence>
<dbReference type="Proteomes" id="UP000255355">
    <property type="component" value="Unassembled WGS sequence"/>
</dbReference>
<name>A0A370H022_9NOCA</name>
<gene>
    <name evidence="3" type="ORF">DFR68_108103</name>
</gene>
<evidence type="ECO:0000313" key="3">
    <source>
        <dbReference type="EMBL" id="RDI48274.1"/>
    </source>
</evidence>
<feature type="region of interest" description="Disordered" evidence="1">
    <location>
        <begin position="30"/>
        <end position="68"/>
    </location>
</feature>
<keyword evidence="2" id="KW-0732">Signal</keyword>
<proteinExistence type="predicted"/>
<dbReference type="RefSeq" id="WP_246011468.1">
    <property type="nucleotide sequence ID" value="NZ_QQAZ01000008.1"/>
</dbReference>
<feature type="compositionally biased region" description="Low complexity" evidence="1">
    <location>
        <begin position="33"/>
        <end position="57"/>
    </location>
</feature>
<keyword evidence="4" id="KW-1185">Reference proteome</keyword>
<evidence type="ECO:0008006" key="5">
    <source>
        <dbReference type="Google" id="ProtNLM"/>
    </source>
</evidence>
<comment type="caution">
    <text evidence="3">The sequence shown here is derived from an EMBL/GenBank/DDBJ whole genome shotgun (WGS) entry which is preliminary data.</text>
</comment>
<evidence type="ECO:0000313" key="4">
    <source>
        <dbReference type="Proteomes" id="UP000255355"/>
    </source>
</evidence>